<name>A0A383V8D6_TETOB</name>
<keyword evidence="2" id="KW-1185">Reference proteome</keyword>
<protein>
    <submittedName>
        <fullName evidence="1">Uncharacterized protein</fullName>
    </submittedName>
</protein>
<dbReference type="EMBL" id="FNXT01000112">
    <property type="protein sequence ID" value="SZX60844.1"/>
    <property type="molecule type" value="Genomic_DNA"/>
</dbReference>
<reference evidence="1 2" key="1">
    <citation type="submission" date="2016-10" db="EMBL/GenBank/DDBJ databases">
        <authorList>
            <person name="Cai Z."/>
        </authorList>
    </citation>
    <scope>NUCLEOTIDE SEQUENCE [LARGE SCALE GENOMIC DNA]</scope>
</reference>
<accession>A0A383V8D6</accession>
<evidence type="ECO:0000313" key="1">
    <source>
        <dbReference type="EMBL" id="SZX60844.1"/>
    </source>
</evidence>
<evidence type="ECO:0000313" key="2">
    <source>
        <dbReference type="Proteomes" id="UP000256970"/>
    </source>
</evidence>
<dbReference type="AlphaFoldDB" id="A0A383V8D6"/>
<organism evidence="1 2">
    <name type="scientific">Tetradesmus obliquus</name>
    <name type="common">Green alga</name>
    <name type="synonym">Acutodesmus obliquus</name>
    <dbReference type="NCBI Taxonomy" id="3088"/>
    <lineage>
        <taxon>Eukaryota</taxon>
        <taxon>Viridiplantae</taxon>
        <taxon>Chlorophyta</taxon>
        <taxon>core chlorophytes</taxon>
        <taxon>Chlorophyceae</taxon>
        <taxon>CS clade</taxon>
        <taxon>Sphaeropleales</taxon>
        <taxon>Scenedesmaceae</taxon>
        <taxon>Tetradesmus</taxon>
    </lineage>
</organism>
<proteinExistence type="predicted"/>
<sequence length="265" mass="26868">MPAGRGCACKAGFGSHVPGWKTEQYPVTPPACRLFPPATDTPYNSSITFLPAGQGAGRCFCFPCPATYTSPGGALNSARSACTLRLPSVLLIVNYTLGASGSSNSTRCETNITNAALSRLRAAIRKQANVTARAATGCGPQLGASPTTGPTLLLSLRLTYAGSDARQVLPKFTNVAKTINTSRCAFGVCNGLRAVSKGAVSVTAAAAATRTSGIPSPTPGVCSPPKCDDKVCRAGLCSAGVCSYTPVADGTNCTDGPVKGEQGVN</sequence>
<gene>
    <name evidence="1" type="ORF">BQ4739_LOCUS1385</name>
</gene>
<dbReference type="Proteomes" id="UP000256970">
    <property type="component" value="Unassembled WGS sequence"/>
</dbReference>